<dbReference type="RefSeq" id="WP_013883356.1">
    <property type="nucleotide sequence ID" value="NC_015671.1"/>
</dbReference>
<evidence type="ECO:0000313" key="1">
    <source>
        <dbReference type="EMBL" id="AEI11837.1"/>
    </source>
</evidence>
<proteinExistence type="predicted"/>
<evidence type="ECO:0000313" key="2">
    <source>
        <dbReference type="Proteomes" id="UP000000485"/>
    </source>
</evidence>
<organism evidence="1 2">
    <name type="scientific">Cellulomonas gilvus (strain ATCC 13127 / NRRL B-14078)</name>
    <name type="common">Cellvibrio gilvus</name>
    <dbReference type="NCBI Taxonomy" id="593907"/>
    <lineage>
        <taxon>Bacteria</taxon>
        <taxon>Bacillati</taxon>
        <taxon>Actinomycetota</taxon>
        <taxon>Actinomycetes</taxon>
        <taxon>Micrococcales</taxon>
        <taxon>Cellulomonadaceae</taxon>
        <taxon>Cellulomonas</taxon>
    </lineage>
</organism>
<accession>F8A2Y2</accession>
<dbReference type="Proteomes" id="UP000000485">
    <property type="component" value="Chromosome"/>
</dbReference>
<dbReference type="EMBL" id="CP002665">
    <property type="protein sequence ID" value="AEI11837.1"/>
    <property type="molecule type" value="Genomic_DNA"/>
</dbReference>
<sequence>MTVQLCEWFALCTNPATTTRRHPVLGNVPICTRCDDKAQHLTVKKEDPRG</sequence>
<dbReference type="AlphaFoldDB" id="F8A2Y2"/>
<keyword evidence="2" id="KW-1185">Reference proteome</keyword>
<name>F8A2Y2_CELGA</name>
<gene>
    <name evidence="1" type="ordered locus">Celgi_1318</name>
</gene>
<protein>
    <submittedName>
        <fullName evidence="1">Uncharacterized protein</fullName>
    </submittedName>
</protein>
<dbReference type="KEGG" id="cga:Celgi_1318"/>
<dbReference type="HOGENOM" id="CLU_3115941_0_0_11"/>
<reference evidence="2" key="1">
    <citation type="submission" date="2011-04" db="EMBL/GenBank/DDBJ databases">
        <title>Complete sequence of Cellvibrio gilvus ATCC 13127.</title>
        <authorList>
            <person name="Lucas S."/>
            <person name="Han J."/>
            <person name="Lapidus A."/>
            <person name="Cheng J.-F."/>
            <person name="Goodwin L."/>
            <person name="Pitluck S."/>
            <person name="Peters L."/>
            <person name="Munk A."/>
            <person name="Detter J.C."/>
            <person name="Han C."/>
            <person name="Tapia R."/>
            <person name="Land M."/>
            <person name="Hauser L."/>
            <person name="Kyrpides N."/>
            <person name="Ivanova N."/>
            <person name="Ovchinnikova G."/>
            <person name="Pagani I."/>
            <person name="Mead D."/>
            <person name="Brumm P."/>
            <person name="Woyke T."/>
        </authorList>
    </citation>
    <scope>NUCLEOTIDE SEQUENCE [LARGE SCALE GENOMIC DNA]</scope>
    <source>
        <strain evidence="2">ATCC 13127 / NRRL B-14078</strain>
    </source>
</reference>